<organism evidence="5 6">
    <name type="scientific">Candidatus Magnetominusculus xianensis</name>
    <dbReference type="NCBI Taxonomy" id="1748249"/>
    <lineage>
        <taxon>Bacteria</taxon>
        <taxon>Pseudomonadati</taxon>
        <taxon>Nitrospirota</taxon>
        <taxon>Nitrospiria</taxon>
        <taxon>Nitrospirales</taxon>
        <taxon>Nitrospiraceae</taxon>
        <taxon>Candidatus Magnetominusculus</taxon>
    </lineage>
</organism>
<keyword evidence="3" id="KW-1133">Transmembrane helix</keyword>
<protein>
    <recommendedName>
        <fullName evidence="7">Secreted protein</fullName>
    </recommendedName>
</protein>
<evidence type="ECO:0000313" key="5">
    <source>
        <dbReference type="EMBL" id="KWT91091.1"/>
    </source>
</evidence>
<feature type="compositionally biased region" description="Polar residues" evidence="2">
    <location>
        <begin position="58"/>
        <end position="83"/>
    </location>
</feature>
<dbReference type="RefSeq" id="WP_085051488.1">
    <property type="nucleotide sequence ID" value="NZ_LNQR01000032.1"/>
</dbReference>
<evidence type="ECO:0008006" key="7">
    <source>
        <dbReference type="Google" id="ProtNLM"/>
    </source>
</evidence>
<evidence type="ECO:0000313" key="6">
    <source>
        <dbReference type="Proteomes" id="UP000060487"/>
    </source>
</evidence>
<evidence type="ECO:0000256" key="4">
    <source>
        <dbReference type="SAM" id="SignalP"/>
    </source>
</evidence>
<dbReference type="EMBL" id="LNQR01000032">
    <property type="protein sequence ID" value="KWT91091.1"/>
    <property type="molecule type" value="Genomic_DNA"/>
</dbReference>
<feature type="compositionally biased region" description="Low complexity" evidence="2">
    <location>
        <begin position="108"/>
        <end position="117"/>
    </location>
</feature>
<reference evidence="5 6" key="1">
    <citation type="submission" date="2015-11" db="EMBL/GenBank/DDBJ databases">
        <authorList>
            <person name="Lin W."/>
        </authorList>
    </citation>
    <scope>NUCLEOTIDE SEQUENCE [LARGE SCALE GENOMIC DNA]</scope>
    <source>
        <strain evidence="5 6">HCH-1</strain>
    </source>
</reference>
<sequence>MLKKYIIFLATIAIVFSSADILSAKAGSSSNSGSSSSSGGSRSSSSSGRSSYGNTSSVNRGSTATKQTTPTSKYGNSASSQGTGAKKYGNTAVTPSSGTQQAPASKYGNTAGTASAGGQSGKPSTFDQKLNTNVSKQQAKDSLSKYETQQSRYKSKDTTTNYGRYTGNPIVNRSRGYDQNTRAYRRDNFYTTYSYQPPNYAFMGAPSFGMWDAMFLWFMLDHISDRNYSRMYHNHQNDPDFQKWRQEADKLSGENAELKAKLANLDKQVAELKGEPVDPSYIPPGVDADIALNKKVVDKAQPEKKESHFFRWLLVFVLAALIIYYIYKRKTTVQEAKFRLD</sequence>
<evidence type="ECO:0000256" key="3">
    <source>
        <dbReference type="SAM" id="Phobius"/>
    </source>
</evidence>
<feature type="transmembrane region" description="Helical" evidence="3">
    <location>
        <begin position="309"/>
        <end position="327"/>
    </location>
</feature>
<feature type="compositionally biased region" description="Polar residues" evidence="2">
    <location>
        <begin position="91"/>
        <end position="103"/>
    </location>
</feature>
<feature type="compositionally biased region" description="Polar residues" evidence="2">
    <location>
        <begin position="145"/>
        <end position="163"/>
    </location>
</feature>
<feature type="chain" id="PRO_5046973003" description="Secreted protein" evidence="4">
    <location>
        <begin position="20"/>
        <end position="341"/>
    </location>
</feature>
<feature type="compositionally biased region" description="Polar residues" evidence="2">
    <location>
        <begin position="122"/>
        <end position="137"/>
    </location>
</feature>
<comment type="caution">
    <text evidence="5">The sequence shown here is derived from an EMBL/GenBank/DDBJ whole genome shotgun (WGS) entry which is preliminary data.</text>
</comment>
<keyword evidence="1" id="KW-0175">Coiled coil</keyword>
<keyword evidence="3" id="KW-0472">Membrane</keyword>
<evidence type="ECO:0000256" key="1">
    <source>
        <dbReference type="SAM" id="Coils"/>
    </source>
</evidence>
<dbReference type="Proteomes" id="UP000060487">
    <property type="component" value="Unassembled WGS sequence"/>
</dbReference>
<keyword evidence="4" id="KW-0732">Signal</keyword>
<keyword evidence="6" id="KW-1185">Reference proteome</keyword>
<accession>A0ABR5SHC7</accession>
<keyword evidence="3" id="KW-0812">Transmembrane</keyword>
<gene>
    <name evidence="5" type="ORF">ASN18_0915</name>
</gene>
<proteinExistence type="predicted"/>
<feature type="signal peptide" evidence="4">
    <location>
        <begin position="1"/>
        <end position="19"/>
    </location>
</feature>
<feature type="region of interest" description="Disordered" evidence="2">
    <location>
        <begin position="27"/>
        <end position="175"/>
    </location>
</feature>
<feature type="compositionally biased region" description="Low complexity" evidence="2">
    <location>
        <begin position="27"/>
        <end position="57"/>
    </location>
</feature>
<feature type="coiled-coil region" evidence="1">
    <location>
        <begin position="241"/>
        <end position="275"/>
    </location>
</feature>
<name>A0ABR5SHC7_9BACT</name>
<evidence type="ECO:0000256" key="2">
    <source>
        <dbReference type="SAM" id="MobiDB-lite"/>
    </source>
</evidence>